<evidence type="ECO:0000256" key="3">
    <source>
        <dbReference type="ARBA" id="ARBA00022576"/>
    </source>
</evidence>
<dbReference type="Gene3D" id="3.20.10.10">
    <property type="entry name" value="D-amino Acid Aminotransferase, subunit A, domain 2"/>
    <property type="match status" value="1"/>
</dbReference>
<dbReference type="GO" id="GO:0009099">
    <property type="term" value="P:L-valine biosynthetic process"/>
    <property type="evidence" value="ECO:0007669"/>
    <property type="project" value="TreeGrafter"/>
</dbReference>
<dbReference type="SUPFAM" id="SSF56752">
    <property type="entry name" value="D-aminoacid aminotransferase-like PLP-dependent enzymes"/>
    <property type="match status" value="1"/>
</dbReference>
<dbReference type="InterPro" id="IPR036038">
    <property type="entry name" value="Aminotransferase-like"/>
</dbReference>
<dbReference type="Gene3D" id="3.30.470.10">
    <property type="match status" value="1"/>
</dbReference>
<keyword evidence="6 10" id="KW-0663">Pyridoxal phosphate</keyword>
<dbReference type="FunFam" id="3.20.10.10:FF:000004">
    <property type="entry name" value="Branched-chain-amino-acid aminotransferase"/>
    <property type="match status" value="1"/>
</dbReference>
<keyword evidence="4 11" id="KW-0028">Amino-acid biosynthesis</keyword>
<evidence type="ECO:0000313" key="12">
    <source>
        <dbReference type="EMBL" id="KAG9246450.1"/>
    </source>
</evidence>
<name>A0A9P8CH63_9HELO</name>
<dbReference type="Pfam" id="PF01063">
    <property type="entry name" value="Aminotran_4"/>
    <property type="match status" value="1"/>
</dbReference>
<dbReference type="PANTHER" id="PTHR11825">
    <property type="entry name" value="SUBGROUP IIII AMINOTRANSFERASE"/>
    <property type="match status" value="1"/>
</dbReference>
<evidence type="ECO:0000256" key="4">
    <source>
        <dbReference type="ARBA" id="ARBA00022605"/>
    </source>
</evidence>
<evidence type="ECO:0000256" key="9">
    <source>
        <dbReference type="RuleBase" id="RU004106"/>
    </source>
</evidence>
<dbReference type="EC" id="2.6.1.42" evidence="11"/>
<comment type="catalytic activity">
    <reaction evidence="11">
        <text>L-isoleucine + 2-oxoglutarate = (S)-3-methyl-2-oxopentanoate + L-glutamate</text>
        <dbReference type="Rhea" id="RHEA:24801"/>
        <dbReference type="ChEBI" id="CHEBI:16810"/>
        <dbReference type="ChEBI" id="CHEBI:29985"/>
        <dbReference type="ChEBI" id="CHEBI:35146"/>
        <dbReference type="ChEBI" id="CHEBI:58045"/>
        <dbReference type="EC" id="2.6.1.42"/>
    </reaction>
</comment>
<evidence type="ECO:0000256" key="2">
    <source>
        <dbReference type="ARBA" id="ARBA00009320"/>
    </source>
</evidence>
<comment type="catalytic activity">
    <reaction evidence="11">
        <text>L-leucine + 2-oxoglutarate = 4-methyl-2-oxopentanoate + L-glutamate</text>
        <dbReference type="Rhea" id="RHEA:18321"/>
        <dbReference type="ChEBI" id="CHEBI:16810"/>
        <dbReference type="ChEBI" id="CHEBI:17865"/>
        <dbReference type="ChEBI" id="CHEBI:29985"/>
        <dbReference type="ChEBI" id="CHEBI:57427"/>
        <dbReference type="EC" id="2.6.1.42"/>
    </reaction>
</comment>
<dbReference type="AlphaFoldDB" id="A0A9P8CH63"/>
<dbReference type="Proteomes" id="UP000887226">
    <property type="component" value="Unassembled WGS sequence"/>
</dbReference>
<evidence type="ECO:0000256" key="11">
    <source>
        <dbReference type="RuleBase" id="RU004517"/>
    </source>
</evidence>
<dbReference type="PROSITE" id="PS00770">
    <property type="entry name" value="AA_TRANSFER_CLASS_4"/>
    <property type="match status" value="1"/>
</dbReference>
<dbReference type="OrthoDB" id="1732691at2759"/>
<dbReference type="InterPro" id="IPR043131">
    <property type="entry name" value="BCAT-like_N"/>
</dbReference>
<gene>
    <name evidence="12" type="ORF">BJ878DRAFT_497096</name>
</gene>
<keyword evidence="13" id="KW-1185">Reference proteome</keyword>
<evidence type="ECO:0000256" key="10">
    <source>
        <dbReference type="RuleBase" id="RU004516"/>
    </source>
</evidence>
<dbReference type="CDD" id="cd01557">
    <property type="entry name" value="BCAT_beta_family"/>
    <property type="match status" value="1"/>
</dbReference>
<dbReference type="GO" id="GO:0004084">
    <property type="term" value="F:branched-chain-amino-acid transaminase activity"/>
    <property type="evidence" value="ECO:0007669"/>
    <property type="project" value="UniProtKB-EC"/>
</dbReference>
<evidence type="ECO:0000256" key="5">
    <source>
        <dbReference type="ARBA" id="ARBA00022679"/>
    </source>
</evidence>
<keyword evidence="3 11" id="KW-0032">Aminotransferase</keyword>
<dbReference type="PANTHER" id="PTHR11825:SF69">
    <property type="entry name" value="BRANCHED-CHAIN-AMINO-ACID AMINOTRANSFERASE"/>
    <property type="match status" value="1"/>
</dbReference>
<evidence type="ECO:0000256" key="8">
    <source>
        <dbReference type="PIRSR" id="PIRSR006468-1"/>
    </source>
</evidence>
<organism evidence="12 13">
    <name type="scientific">Calycina marina</name>
    <dbReference type="NCBI Taxonomy" id="1763456"/>
    <lineage>
        <taxon>Eukaryota</taxon>
        <taxon>Fungi</taxon>
        <taxon>Dikarya</taxon>
        <taxon>Ascomycota</taxon>
        <taxon>Pezizomycotina</taxon>
        <taxon>Leotiomycetes</taxon>
        <taxon>Helotiales</taxon>
        <taxon>Pezizellaceae</taxon>
        <taxon>Calycina</taxon>
    </lineage>
</organism>
<dbReference type="InterPro" id="IPR001544">
    <property type="entry name" value="Aminotrans_IV"/>
</dbReference>
<comment type="catalytic activity">
    <reaction evidence="11">
        <text>L-valine + 2-oxoglutarate = 3-methyl-2-oxobutanoate + L-glutamate</text>
        <dbReference type="Rhea" id="RHEA:24813"/>
        <dbReference type="ChEBI" id="CHEBI:11851"/>
        <dbReference type="ChEBI" id="CHEBI:16810"/>
        <dbReference type="ChEBI" id="CHEBI:29985"/>
        <dbReference type="ChEBI" id="CHEBI:57762"/>
        <dbReference type="EC" id="2.6.1.42"/>
    </reaction>
</comment>
<dbReference type="EMBL" id="MU253804">
    <property type="protein sequence ID" value="KAG9246450.1"/>
    <property type="molecule type" value="Genomic_DNA"/>
</dbReference>
<comment type="similarity">
    <text evidence="2 9">Belongs to the class-IV pyridoxal-phosphate-dependent aminotransferase family.</text>
</comment>
<dbReference type="GO" id="GO:0005739">
    <property type="term" value="C:mitochondrion"/>
    <property type="evidence" value="ECO:0007669"/>
    <property type="project" value="TreeGrafter"/>
</dbReference>
<accession>A0A9P8CH63</accession>
<dbReference type="InterPro" id="IPR043132">
    <property type="entry name" value="BCAT-like_C"/>
</dbReference>
<proteinExistence type="inferred from homology"/>
<evidence type="ECO:0000313" key="13">
    <source>
        <dbReference type="Proteomes" id="UP000887226"/>
    </source>
</evidence>
<comment type="cofactor">
    <cofactor evidence="1 10">
        <name>pyridoxal 5'-phosphate</name>
        <dbReference type="ChEBI" id="CHEBI:597326"/>
    </cofactor>
</comment>
<dbReference type="PIRSF" id="PIRSF006468">
    <property type="entry name" value="BCAT1"/>
    <property type="match status" value="1"/>
</dbReference>
<dbReference type="FunFam" id="3.30.470.10:FF:000012">
    <property type="entry name" value="Branched-chain-amino-acid aminotransferase"/>
    <property type="match status" value="1"/>
</dbReference>
<dbReference type="GO" id="GO:0009098">
    <property type="term" value="P:L-leucine biosynthetic process"/>
    <property type="evidence" value="ECO:0007669"/>
    <property type="project" value="TreeGrafter"/>
</dbReference>
<protein>
    <recommendedName>
        <fullName evidence="11">Branched-chain-amino-acid aminotransferase</fullName>
        <ecNumber evidence="11">2.6.1.42</ecNumber>
    </recommendedName>
</protein>
<dbReference type="InterPro" id="IPR033939">
    <property type="entry name" value="BCAT_family"/>
</dbReference>
<evidence type="ECO:0000256" key="1">
    <source>
        <dbReference type="ARBA" id="ARBA00001933"/>
    </source>
</evidence>
<keyword evidence="5 11" id="KW-0808">Transferase</keyword>
<evidence type="ECO:0000256" key="7">
    <source>
        <dbReference type="ARBA" id="ARBA00023304"/>
    </source>
</evidence>
<comment type="caution">
    <text evidence="12">The sequence shown here is derived from an EMBL/GenBank/DDBJ whole genome shotgun (WGS) entry which is preliminary data.</text>
</comment>
<reference evidence="12" key="1">
    <citation type="journal article" date="2021" name="IMA Fungus">
        <title>Genomic characterization of three marine fungi, including Emericellopsis atlantica sp. nov. with signatures of a generalist lifestyle and marine biomass degradation.</title>
        <authorList>
            <person name="Hagestad O.C."/>
            <person name="Hou L."/>
            <person name="Andersen J.H."/>
            <person name="Hansen E.H."/>
            <person name="Altermark B."/>
            <person name="Li C."/>
            <person name="Kuhnert E."/>
            <person name="Cox R.J."/>
            <person name="Crous P.W."/>
            <person name="Spatafora J.W."/>
            <person name="Lail K."/>
            <person name="Amirebrahimi M."/>
            <person name="Lipzen A."/>
            <person name="Pangilinan J."/>
            <person name="Andreopoulos W."/>
            <person name="Hayes R.D."/>
            <person name="Ng V."/>
            <person name="Grigoriev I.V."/>
            <person name="Jackson S.A."/>
            <person name="Sutton T.D.S."/>
            <person name="Dobson A.D.W."/>
            <person name="Rama T."/>
        </authorList>
    </citation>
    <scope>NUCLEOTIDE SEQUENCE</scope>
    <source>
        <strain evidence="12">TRa3180A</strain>
    </source>
</reference>
<keyword evidence="7 11" id="KW-0100">Branched-chain amino acid biosynthesis</keyword>
<feature type="modified residue" description="N6-(pyridoxal phosphate)lysine" evidence="8">
    <location>
        <position position="235"/>
    </location>
</feature>
<dbReference type="InterPro" id="IPR005786">
    <property type="entry name" value="B_amino_transII"/>
</dbReference>
<dbReference type="InterPro" id="IPR018300">
    <property type="entry name" value="Aminotrans_IV_CS"/>
</dbReference>
<evidence type="ECO:0000256" key="6">
    <source>
        <dbReference type="ARBA" id="ARBA00022898"/>
    </source>
</evidence>
<sequence>MAPSAITAATTPPHGIKTAALTASAVYHQIEAQSGLRPLDASKLIFTPTTTPMSVPAKGDAEAYISSQCSDHMITAVWKRETGWESPELKPYGNLSLAPTASVLHYATECFEGMKVYRGYDKKLRLFRPEANCARMLISATRIALPAFEPSELEKLILALLEVDGVKWLPKTGDFLYLRPTMIGSAPGLGVATPREATLFVIMTFMPSLNKEGGLRLLASQNGVRAWPGGFGFAKVGANYGPSLMATGEARARGYDQVLWLLNGQVTEAGASNFFIVWKTKAGNMQLVTAPLGNKIILDGITRRSIIQLAKERLSDELELVERDFTMDDIVEAVNEGRIVEAFAAGTAYFVAPISAINYNDQDLDMPMYEGDSGKYTAILKTWLMNIMYGKENHPWGVVVKEKQ</sequence>